<gene>
    <name evidence="2" type="ORF">GMARGA_LOCUS29410</name>
</gene>
<name>A0ABN7WD58_GIGMA</name>
<organism evidence="2 3">
    <name type="scientific">Gigaspora margarita</name>
    <dbReference type="NCBI Taxonomy" id="4874"/>
    <lineage>
        <taxon>Eukaryota</taxon>
        <taxon>Fungi</taxon>
        <taxon>Fungi incertae sedis</taxon>
        <taxon>Mucoromycota</taxon>
        <taxon>Glomeromycotina</taxon>
        <taxon>Glomeromycetes</taxon>
        <taxon>Diversisporales</taxon>
        <taxon>Gigasporaceae</taxon>
        <taxon>Gigaspora</taxon>
    </lineage>
</organism>
<evidence type="ECO:0000256" key="1">
    <source>
        <dbReference type="SAM" id="MobiDB-lite"/>
    </source>
</evidence>
<feature type="region of interest" description="Disordered" evidence="1">
    <location>
        <begin position="1"/>
        <end position="21"/>
    </location>
</feature>
<protein>
    <submittedName>
        <fullName evidence="2">41310_t:CDS:1</fullName>
    </submittedName>
</protein>
<feature type="non-terminal residue" evidence="2">
    <location>
        <position position="65"/>
    </location>
</feature>
<comment type="caution">
    <text evidence="2">The sequence shown here is derived from an EMBL/GenBank/DDBJ whole genome shotgun (WGS) entry which is preliminary data.</text>
</comment>
<keyword evidence="3" id="KW-1185">Reference proteome</keyword>
<evidence type="ECO:0000313" key="2">
    <source>
        <dbReference type="EMBL" id="CAG8827453.1"/>
    </source>
</evidence>
<dbReference type="EMBL" id="CAJVQB010039506">
    <property type="protein sequence ID" value="CAG8827453.1"/>
    <property type="molecule type" value="Genomic_DNA"/>
</dbReference>
<accession>A0ABN7WD58</accession>
<dbReference type="Proteomes" id="UP000789901">
    <property type="component" value="Unassembled WGS sequence"/>
</dbReference>
<proteinExistence type="predicted"/>
<reference evidence="2 3" key="1">
    <citation type="submission" date="2021-06" db="EMBL/GenBank/DDBJ databases">
        <authorList>
            <person name="Kallberg Y."/>
            <person name="Tangrot J."/>
            <person name="Rosling A."/>
        </authorList>
    </citation>
    <scope>NUCLEOTIDE SEQUENCE [LARGE SCALE GENOMIC DNA]</scope>
    <source>
        <strain evidence="2 3">120-4 pot B 10/14</strain>
    </source>
</reference>
<sequence length="65" mass="7440">MITSNLFAQSNIDNSNNPFKNHSLSVTTYLSRSKSISYNQYNCHSTYSLLITENITYNDELLDLS</sequence>
<evidence type="ECO:0000313" key="3">
    <source>
        <dbReference type="Proteomes" id="UP000789901"/>
    </source>
</evidence>